<dbReference type="Proteomes" id="UP000466431">
    <property type="component" value="Chromosome"/>
</dbReference>
<feature type="compositionally biased region" description="Basic and acidic residues" evidence="1">
    <location>
        <begin position="51"/>
        <end position="76"/>
    </location>
</feature>
<name>A0A7I7RKH1_MYCCF</name>
<feature type="compositionally biased region" description="Basic and acidic residues" evidence="1">
    <location>
        <begin position="13"/>
        <end position="40"/>
    </location>
</feature>
<evidence type="ECO:0000256" key="1">
    <source>
        <dbReference type="SAM" id="MobiDB-lite"/>
    </source>
</evidence>
<reference evidence="2 3" key="1">
    <citation type="journal article" date="2019" name="Emerg. Microbes Infect.">
        <title>Comprehensive subspecies identification of 175 nontuberculous mycobacteria species based on 7547 genomic profiles.</title>
        <authorList>
            <person name="Matsumoto Y."/>
            <person name="Kinjo T."/>
            <person name="Motooka D."/>
            <person name="Nabeya D."/>
            <person name="Jung N."/>
            <person name="Uechi K."/>
            <person name="Horii T."/>
            <person name="Iida T."/>
            <person name="Fujita J."/>
            <person name="Nakamura S."/>
        </authorList>
    </citation>
    <scope>NUCLEOTIDE SEQUENCE [LARGE SCALE GENOMIC DNA]</scope>
    <source>
        <strain evidence="2 3">JCM 18439</strain>
    </source>
</reference>
<accession>A0A7I7RKH1</accession>
<dbReference type="AlphaFoldDB" id="A0A7I7RKH1"/>
<feature type="region of interest" description="Disordered" evidence="1">
    <location>
        <begin position="1"/>
        <end position="119"/>
    </location>
</feature>
<organism evidence="2 3">
    <name type="scientific">Mycolicibacterium celeriflavum</name>
    <name type="common">Mycobacterium celeriflavum</name>
    <dbReference type="NCBI Taxonomy" id="1249101"/>
    <lineage>
        <taxon>Bacteria</taxon>
        <taxon>Bacillati</taxon>
        <taxon>Actinomycetota</taxon>
        <taxon>Actinomycetes</taxon>
        <taxon>Mycobacteriales</taxon>
        <taxon>Mycobacteriaceae</taxon>
        <taxon>Mycolicibacterium</taxon>
    </lineage>
</organism>
<dbReference type="KEGG" id="mcee:MCEL_26840"/>
<keyword evidence="3" id="KW-1185">Reference proteome</keyword>
<sequence length="119" mass="13289">MDHTFGQIYPMSTDDKQQDDERLTEEQRKAEPETDEHHQVTSEQETPPPTEKPDVTDEHRDKAKEMHKAYEEDRPTTKMPGSGGAVAGTAVNDWIDDEGNPKFSEESSSGQGSEGTGNR</sequence>
<evidence type="ECO:0000313" key="3">
    <source>
        <dbReference type="Proteomes" id="UP000466431"/>
    </source>
</evidence>
<gene>
    <name evidence="2" type="ORF">MCEL_26840</name>
</gene>
<evidence type="ECO:0000313" key="2">
    <source>
        <dbReference type="EMBL" id="BBY44389.1"/>
    </source>
</evidence>
<dbReference type="EMBL" id="AP022591">
    <property type="protein sequence ID" value="BBY44389.1"/>
    <property type="molecule type" value="Genomic_DNA"/>
</dbReference>
<proteinExistence type="predicted"/>
<protein>
    <submittedName>
        <fullName evidence="2">Uncharacterized protein</fullName>
    </submittedName>
</protein>